<reference evidence="2" key="1">
    <citation type="submission" date="2023-03" db="EMBL/GenBank/DDBJ databases">
        <title>Massive genome expansion in bonnet fungi (Mycena s.s.) driven by repeated elements and novel gene families across ecological guilds.</title>
        <authorList>
            <consortium name="Lawrence Berkeley National Laboratory"/>
            <person name="Harder C.B."/>
            <person name="Miyauchi S."/>
            <person name="Viragh M."/>
            <person name="Kuo A."/>
            <person name="Thoen E."/>
            <person name="Andreopoulos B."/>
            <person name="Lu D."/>
            <person name="Skrede I."/>
            <person name="Drula E."/>
            <person name="Henrissat B."/>
            <person name="Morin E."/>
            <person name="Kohler A."/>
            <person name="Barry K."/>
            <person name="LaButti K."/>
            <person name="Morin E."/>
            <person name="Salamov A."/>
            <person name="Lipzen A."/>
            <person name="Mereny Z."/>
            <person name="Hegedus B."/>
            <person name="Baldrian P."/>
            <person name="Stursova M."/>
            <person name="Weitz H."/>
            <person name="Taylor A."/>
            <person name="Grigoriev I.V."/>
            <person name="Nagy L.G."/>
            <person name="Martin F."/>
            <person name="Kauserud H."/>
        </authorList>
    </citation>
    <scope>NUCLEOTIDE SEQUENCE</scope>
    <source>
        <strain evidence="2">CBHHK002</strain>
    </source>
</reference>
<organism evidence="2 3">
    <name type="scientific">Mycena albidolilacea</name>
    <dbReference type="NCBI Taxonomy" id="1033008"/>
    <lineage>
        <taxon>Eukaryota</taxon>
        <taxon>Fungi</taxon>
        <taxon>Dikarya</taxon>
        <taxon>Basidiomycota</taxon>
        <taxon>Agaricomycotina</taxon>
        <taxon>Agaricomycetes</taxon>
        <taxon>Agaricomycetidae</taxon>
        <taxon>Agaricales</taxon>
        <taxon>Marasmiineae</taxon>
        <taxon>Mycenaceae</taxon>
        <taxon>Mycena</taxon>
    </lineage>
</organism>
<dbReference type="Proteomes" id="UP001218218">
    <property type="component" value="Unassembled WGS sequence"/>
</dbReference>
<gene>
    <name evidence="2" type="ORF">DFH08DRAFT_951569</name>
</gene>
<proteinExistence type="predicted"/>
<name>A0AAD7AJU5_9AGAR</name>
<evidence type="ECO:0000256" key="1">
    <source>
        <dbReference type="SAM" id="MobiDB-lite"/>
    </source>
</evidence>
<comment type="caution">
    <text evidence="2">The sequence shown here is derived from an EMBL/GenBank/DDBJ whole genome shotgun (WGS) entry which is preliminary data.</text>
</comment>
<protein>
    <submittedName>
        <fullName evidence="2">Uncharacterized protein</fullName>
    </submittedName>
</protein>
<dbReference type="EMBL" id="JARIHO010000005">
    <property type="protein sequence ID" value="KAJ7360935.1"/>
    <property type="molecule type" value="Genomic_DNA"/>
</dbReference>
<evidence type="ECO:0000313" key="3">
    <source>
        <dbReference type="Proteomes" id="UP001218218"/>
    </source>
</evidence>
<sequence length="214" mass="23792">MPFFPQELVYVIGDEIGEDIPSLKACALAGSTFRNASQHILLRSFTLNCNIDQVHTLPKESPPVATYITHIIIRPESLVAPLRELNILFVDRVPLATTLRLLETAPIVSFLELEYLIVKEEQCARKFYELLAQPQFKPYTSTLRRLSIPSLDKKTGAKLLLATAPVLEHVHFGEIYESPNGPILLPALPRSDPSKPPFPSATARASGSQTLFHP</sequence>
<keyword evidence="3" id="KW-1185">Reference proteome</keyword>
<feature type="compositionally biased region" description="Polar residues" evidence="1">
    <location>
        <begin position="203"/>
        <end position="214"/>
    </location>
</feature>
<dbReference type="AlphaFoldDB" id="A0AAD7AJU5"/>
<accession>A0AAD7AJU5</accession>
<evidence type="ECO:0000313" key="2">
    <source>
        <dbReference type="EMBL" id="KAJ7360935.1"/>
    </source>
</evidence>
<feature type="region of interest" description="Disordered" evidence="1">
    <location>
        <begin position="186"/>
        <end position="214"/>
    </location>
</feature>